<accession>A0A382DVX5</accession>
<feature type="non-terminal residue" evidence="1">
    <location>
        <position position="26"/>
    </location>
</feature>
<proteinExistence type="predicted"/>
<evidence type="ECO:0000313" key="1">
    <source>
        <dbReference type="EMBL" id="SVB42074.1"/>
    </source>
</evidence>
<name>A0A382DVX5_9ZZZZ</name>
<dbReference type="EMBL" id="UINC01041170">
    <property type="protein sequence ID" value="SVB42074.1"/>
    <property type="molecule type" value="Genomic_DNA"/>
</dbReference>
<organism evidence="1">
    <name type="scientific">marine metagenome</name>
    <dbReference type="NCBI Taxonomy" id="408172"/>
    <lineage>
        <taxon>unclassified sequences</taxon>
        <taxon>metagenomes</taxon>
        <taxon>ecological metagenomes</taxon>
    </lineage>
</organism>
<sequence length="26" mass="3099">MKESSENHGSEQIQYIFSHDIKKLSY</sequence>
<dbReference type="AlphaFoldDB" id="A0A382DVX5"/>
<protein>
    <submittedName>
        <fullName evidence="1">Uncharacterized protein</fullName>
    </submittedName>
</protein>
<reference evidence="1" key="1">
    <citation type="submission" date="2018-05" db="EMBL/GenBank/DDBJ databases">
        <authorList>
            <person name="Lanie J.A."/>
            <person name="Ng W.-L."/>
            <person name="Kazmierczak K.M."/>
            <person name="Andrzejewski T.M."/>
            <person name="Davidsen T.M."/>
            <person name="Wayne K.J."/>
            <person name="Tettelin H."/>
            <person name="Glass J.I."/>
            <person name="Rusch D."/>
            <person name="Podicherti R."/>
            <person name="Tsui H.-C.T."/>
            <person name="Winkler M.E."/>
        </authorList>
    </citation>
    <scope>NUCLEOTIDE SEQUENCE</scope>
</reference>
<gene>
    <name evidence="1" type="ORF">METZ01_LOCUS194928</name>
</gene>